<keyword evidence="6" id="KW-1185">Reference proteome</keyword>
<dbReference type="RefSeq" id="WP_353317841.1">
    <property type="nucleotide sequence ID" value="NZ_BAABVV010000033.1"/>
</dbReference>
<dbReference type="Pfam" id="PF13457">
    <property type="entry name" value="GW"/>
    <property type="match status" value="1"/>
</dbReference>
<dbReference type="PANTHER" id="PTHR37806:SF1">
    <property type="entry name" value="PEPTIDASE C39-LIKE DOMAIN-CONTAINING PROTEIN"/>
    <property type="match status" value="1"/>
</dbReference>
<organism evidence="5 6">
    <name type="scientific">Apilactobacillus apinorum</name>
    <dbReference type="NCBI Taxonomy" id="1218495"/>
    <lineage>
        <taxon>Bacteria</taxon>
        <taxon>Bacillati</taxon>
        <taxon>Bacillota</taxon>
        <taxon>Bacilli</taxon>
        <taxon>Lactobacillales</taxon>
        <taxon>Lactobacillaceae</taxon>
        <taxon>Apilactobacillus</taxon>
    </lineage>
</organism>
<evidence type="ECO:0000256" key="2">
    <source>
        <dbReference type="SAM" id="MobiDB-lite"/>
    </source>
</evidence>
<gene>
    <name evidence="5" type="ORF">AP20H10_07280</name>
</gene>
<dbReference type="InterPro" id="IPR038200">
    <property type="entry name" value="GW_dom_sf"/>
</dbReference>
<feature type="region of interest" description="Disordered" evidence="2">
    <location>
        <begin position="29"/>
        <end position="84"/>
    </location>
</feature>
<dbReference type="InterPro" id="IPR025987">
    <property type="entry name" value="GW_dom"/>
</dbReference>
<dbReference type="PANTHER" id="PTHR37806">
    <property type="entry name" value="LMO0724 PROTEIN"/>
    <property type="match status" value="1"/>
</dbReference>
<dbReference type="Gene3D" id="2.30.30.170">
    <property type="match status" value="1"/>
</dbReference>
<dbReference type="Proteomes" id="UP001438112">
    <property type="component" value="Unassembled WGS sequence"/>
</dbReference>
<evidence type="ECO:0000259" key="4">
    <source>
        <dbReference type="PROSITE" id="PS51780"/>
    </source>
</evidence>
<sequence>MKKSVYKMILFFISMAFLIAMTNVKAAKADASNPSETSTIPNSSTNNTYIPGDNSSSSNQTNSQTTGDNNSNNSTNTQPTVDNNNYYQVTSTQSFSYSTKIKKTVNRYKNGPYNTSADNVKSFANTKAYLNKWVSVHAFATTKAGTYAHVFYKTKDLGWIKTSALDSSAYKINHVPLIGQLPQLPTGCEITAVTMMINYQNKSNLKKTDLAKEMPKSKNPNKGFVGDPFKKSGWYIFPPALMKIVKKHLGSSKLFTGKSTQFLKKYLQKTGHPIVVYVGDIYSFPNHAVTMTGFDNNHIYFNDPWTKKRTSLTNAKFEYHRKFVQKKAIGY</sequence>
<feature type="chain" id="PRO_5046892810" description="GW domain-containing protein" evidence="3">
    <location>
        <begin position="27"/>
        <end position="331"/>
    </location>
</feature>
<dbReference type="SUPFAM" id="SSF82057">
    <property type="entry name" value="Prokaryotic SH3-related domain"/>
    <property type="match status" value="1"/>
</dbReference>
<evidence type="ECO:0000256" key="1">
    <source>
        <dbReference type="ARBA" id="ARBA00022729"/>
    </source>
</evidence>
<evidence type="ECO:0000313" key="5">
    <source>
        <dbReference type="EMBL" id="GAA6114365.1"/>
    </source>
</evidence>
<proteinExistence type="predicted"/>
<dbReference type="EMBL" id="BAABVV010000033">
    <property type="protein sequence ID" value="GAA6114365.1"/>
    <property type="molecule type" value="Genomic_DNA"/>
</dbReference>
<dbReference type="InterPro" id="IPR039564">
    <property type="entry name" value="Peptidase_C39-like"/>
</dbReference>
<feature type="domain" description="GW" evidence="4">
    <location>
        <begin position="91"/>
        <end position="170"/>
    </location>
</feature>
<reference evidence="5 6" key="1">
    <citation type="submission" date="2024-03" db="EMBL/GenBank/DDBJ databases">
        <title>Inconsistent identification of Apilactobacillus kunkeei-related strains obtained by well-developed overall genome related indices.</title>
        <authorList>
            <person name="Maeno S."/>
            <person name="Endo A."/>
        </authorList>
    </citation>
    <scope>NUCLEOTIDE SEQUENCE [LARGE SCALE GENOMIC DNA]</scope>
    <source>
        <strain evidence="5 6">20H-10</strain>
    </source>
</reference>
<evidence type="ECO:0000313" key="6">
    <source>
        <dbReference type="Proteomes" id="UP001438112"/>
    </source>
</evidence>
<name>A0ABP9ZHU0_9LACO</name>
<feature type="signal peptide" evidence="3">
    <location>
        <begin position="1"/>
        <end position="26"/>
    </location>
</feature>
<dbReference type="Pfam" id="PF13529">
    <property type="entry name" value="Peptidase_C39_2"/>
    <property type="match status" value="1"/>
</dbReference>
<feature type="compositionally biased region" description="Low complexity" evidence="2">
    <location>
        <begin position="32"/>
        <end position="77"/>
    </location>
</feature>
<evidence type="ECO:0000256" key="3">
    <source>
        <dbReference type="SAM" id="SignalP"/>
    </source>
</evidence>
<dbReference type="PROSITE" id="PS51780">
    <property type="entry name" value="GW"/>
    <property type="match status" value="1"/>
</dbReference>
<keyword evidence="1 3" id="KW-0732">Signal</keyword>
<protein>
    <recommendedName>
        <fullName evidence="4">GW domain-containing protein</fullName>
    </recommendedName>
</protein>
<dbReference type="Gene3D" id="3.90.70.10">
    <property type="entry name" value="Cysteine proteinases"/>
    <property type="match status" value="1"/>
</dbReference>
<accession>A0ABP9ZHU0</accession>
<comment type="caution">
    <text evidence="5">The sequence shown here is derived from an EMBL/GenBank/DDBJ whole genome shotgun (WGS) entry which is preliminary data.</text>
</comment>